<feature type="transmembrane region" description="Helical" evidence="1">
    <location>
        <begin position="96"/>
        <end position="113"/>
    </location>
</feature>
<dbReference type="EMBL" id="FOQO01000014">
    <property type="protein sequence ID" value="SFJ80719.1"/>
    <property type="molecule type" value="Genomic_DNA"/>
</dbReference>
<keyword evidence="4" id="KW-1185">Reference proteome</keyword>
<dbReference type="RefSeq" id="WP_090631621.1">
    <property type="nucleotide sequence ID" value="NZ_FOQO01000014.1"/>
</dbReference>
<organism evidence="3 4">
    <name type="scientific">Parapedobacter indicus</name>
    <dbReference type="NCBI Taxonomy" id="1477437"/>
    <lineage>
        <taxon>Bacteria</taxon>
        <taxon>Pseudomonadati</taxon>
        <taxon>Bacteroidota</taxon>
        <taxon>Sphingobacteriia</taxon>
        <taxon>Sphingobacteriales</taxon>
        <taxon>Sphingobacteriaceae</taxon>
        <taxon>Parapedobacter</taxon>
    </lineage>
</organism>
<name>A0A1I3UDJ1_9SPHI</name>
<dbReference type="AlphaFoldDB" id="A0A1I3UDJ1"/>
<dbReference type="STRING" id="1477437.SAMN05444682_11495"/>
<gene>
    <name evidence="3" type="ORF">SAMN05444682_11495</name>
</gene>
<proteinExistence type="predicted"/>
<dbReference type="OrthoDB" id="5298381at2"/>
<sequence length="171" mass="19181">MITVIVVQQSTFMWRKELWHPMVVHVPIATLCLATLVGVLLLFNPNEKNGSFLTRSFTWLLGIGGTTAWLAIYTGLWSYNTEVRRICDPTVLKSHLWWGYCTTILYTAGFLLFFMRRRIVPLKRLLIYCAVILTLAGAASLGYTGHLGASLVYQQGAGVRQPAADCGELQR</sequence>
<evidence type="ECO:0000313" key="3">
    <source>
        <dbReference type="EMBL" id="SFJ80719.1"/>
    </source>
</evidence>
<dbReference type="Pfam" id="PF09990">
    <property type="entry name" value="DUF2231"/>
    <property type="match status" value="1"/>
</dbReference>
<evidence type="ECO:0000313" key="4">
    <source>
        <dbReference type="Proteomes" id="UP000198670"/>
    </source>
</evidence>
<reference evidence="3 4" key="1">
    <citation type="submission" date="2016-10" db="EMBL/GenBank/DDBJ databases">
        <authorList>
            <person name="de Groot N.N."/>
        </authorList>
    </citation>
    <scope>NUCLEOTIDE SEQUENCE [LARGE SCALE GENOMIC DNA]</scope>
    <source>
        <strain evidence="3 4">RK1</strain>
    </source>
</reference>
<feature type="transmembrane region" description="Helical" evidence="1">
    <location>
        <begin position="125"/>
        <end position="143"/>
    </location>
</feature>
<dbReference type="InterPro" id="IPR019251">
    <property type="entry name" value="DUF2231_TM"/>
</dbReference>
<keyword evidence="1" id="KW-1133">Transmembrane helix</keyword>
<keyword evidence="1" id="KW-0472">Membrane</keyword>
<evidence type="ECO:0000259" key="2">
    <source>
        <dbReference type="Pfam" id="PF09990"/>
    </source>
</evidence>
<keyword evidence="1" id="KW-0812">Transmembrane</keyword>
<protein>
    <submittedName>
        <fullName evidence="3">Uncharacterized membrane protein</fullName>
    </submittedName>
</protein>
<dbReference type="Proteomes" id="UP000198670">
    <property type="component" value="Unassembled WGS sequence"/>
</dbReference>
<feature type="domain" description="DUF2231" evidence="2">
    <location>
        <begin position="20"/>
        <end position="160"/>
    </location>
</feature>
<accession>A0A1I3UDJ1</accession>
<feature type="transmembrane region" description="Helical" evidence="1">
    <location>
        <begin position="56"/>
        <end position="76"/>
    </location>
</feature>
<evidence type="ECO:0000256" key="1">
    <source>
        <dbReference type="SAM" id="Phobius"/>
    </source>
</evidence>
<feature type="transmembrane region" description="Helical" evidence="1">
    <location>
        <begin position="22"/>
        <end position="44"/>
    </location>
</feature>